<dbReference type="AlphaFoldDB" id="K3YF63"/>
<evidence type="ECO:0000313" key="1">
    <source>
        <dbReference type="EnsemblPlants" id="KQK98244"/>
    </source>
</evidence>
<dbReference type="InParanoid" id="K3YF63"/>
<dbReference type="EnsemblPlants" id="KQK98244">
    <property type="protein sequence ID" value="KQK98244"/>
    <property type="gene ID" value="SETIT_012880mg"/>
</dbReference>
<sequence length="48" mass="5525">MRCCVRVRVRTYMCTHTRPLGDDGVCTCLYATSWCMQEFACDSTHSVM</sequence>
<protein>
    <submittedName>
        <fullName evidence="1">Uncharacterized protein</fullName>
    </submittedName>
</protein>
<dbReference type="Gramene" id="KQK98244">
    <property type="protein sequence ID" value="KQK98244"/>
    <property type="gene ID" value="SETIT_012880mg"/>
</dbReference>
<dbReference type="Proteomes" id="UP000004995">
    <property type="component" value="Unassembled WGS sequence"/>
</dbReference>
<dbReference type="HOGENOM" id="CLU_3160935_0_0_1"/>
<evidence type="ECO:0000313" key="2">
    <source>
        <dbReference type="Proteomes" id="UP000004995"/>
    </source>
</evidence>
<accession>K3YF63</accession>
<keyword evidence="2" id="KW-1185">Reference proteome</keyword>
<name>K3YF63_SETIT</name>
<reference evidence="2" key="1">
    <citation type="journal article" date="2012" name="Nat. Biotechnol.">
        <title>Reference genome sequence of the model plant Setaria.</title>
        <authorList>
            <person name="Bennetzen J.L."/>
            <person name="Schmutz J."/>
            <person name="Wang H."/>
            <person name="Percifield R."/>
            <person name="Hawkins J."/>
            <person name="Pontaroli A.C."/>
            <person name="Estep M."/>
            <person name="Feng L."/>
            <person name="Vaughn J.N."/>
            <person name="Grimwood J."/>
            <person name="Jenkins J."/>
            <person name="Barry K."/>
            <person name="Lindquist E."/>
            <person name="Hellsten U."/>
            <person name="Deshpande S."/>
            <person name="Wang X."/>
            <person name="Wu X."/>
            <person name="Mitros T."/>
            <person name="Triplett J."/>
            <person name="Yang X."/>
            <person name="Ye C.Y."/>
            <person name="Mauro-Herrera M."/>
            <person name="Wang L."/>
            <person name="Li P."/>
            <person name="Sharma M."/>
            <person name="Sharma R."/>
            <person name="Ronald P.C."/>
            <person name="Panaud O."/>
            <person name="Kellogg E.A."/>
            <person name="Brutnell T.P."/>
            <person name="Doust A.N."/>
            <person name="Tuskan G.A."/>
            <person name="Rokhsar D."/>
            <person name="Devos K.M."/>
        </authorList>
    </citation>
    <scope>NUCLEOTIDE SEQUENCE [LARGE SCALE GENOMIC DNA]</scope>
    <source>
        <strain evidence="2">cv. Yugu1</strain>
    </source>
</reference>
<proteinExistence type="predicted"/>
<organism evidence="1 2">
    <name type="scientific">Setaria italica</name>
    <name type="common">Foxtail millet</name>
    <name type="synonym">Panicum italicum</name>
    <dbReference type="NCBI Taxonomy" id="4555"/>
    <lineage>
        <taxon>Eukaryota</taxon>
        <taxon>Viridiplantae</taxon>
        <taxon>Streptophyta</taxon>
        <taxon>Embryophyta</taxon>
        <taxon>Tracheophyta</taxon>
        <taxon>Spermatophyta</taxon>
        <taxon>Magnoliopsida</taxon>
        <taxon>Liliopsida</taxon>
        <taxon>Poales</taxon>
        <taxon>Poaceae</taxon>
        <taxon>PACMAD clade</taxon>
        <taxon>Panicoideae</taxon>
        <taxon>Panicodae</taxon>
        <taxon>Paniceae</taxon>
        <taxon>Cenchrinae</taxon>
        <taxon>Setaria</taxon>
    </lineage>
</organism>
<dbReference type="EMBL" id="AGNK02004445">
    <property type="status" value="NOT_ANNOTATED_CDS"/>
    <property type="molecule type" value="Genomic_DNA"/>
</dbReference>
<reference evidence="1" key="2">
    <citation type="submission" date="2018-08" db="UniProtKB">
        <authorList>
            <consortium name="EnsemblPlants"/>
        </authorList>
    </citation>
    <scope>IDENTIFICATION</scope>
    <source>
        <strain evidence="1">Yugu1</strain>
    </source>
</reference>